<dbReference type="Proteomes" id="UP001597073">
    <property type="component" value="Unassembled WGS sequence"/>
</dbReference>
<feature type="signal peptide" evidence="1">
    <location>
        <begin position="1"/>
        <end position="19"/>
    </location>
</feature>
<keyword evidence="2" id="KW-0418">Kinase</keyword>
<feature type="chain" id="PRO_5045339315" evidence="1">
    <location>
        <begin position="20"/>
        <end position="520"/>
    </location>
</feature>
<evidence type="ECO:0000313" key="2">
    <source>
        <dbReference type="EMBL" id="MFD0765704.1"/>
    </source>
</evidence>
<dbReference type="RefSeq" id="WP_377142953.1">
    <property type="nucleotide sequence ID" value="NZ_JBHTIA010000008.1"/>
</dbReference>
<keyword evidence="3" id="KW-1185">Reference proteome</keyword>
<name>A0ABW2ZHJ7_9SPHI</name>
<dbReference type="Pfam" id="PF08757">
    <property type="entry name" value="CotH"/>
    <property type="match status" value="1"/>
</dbReference>
<gene>
    <name evidence="2" type="ORF">ACFQZI_12640</name>
</gene>
<reference evidence="3" key="1">
    <citation type="journal article" date="2019" name="Int. J. Syst. Evol. Microbiol.">
        <title>The Global Catalogue of Microorganisms (GCM) 10K type strain sequencing project: providing services to taxonomists for standard genome sequencing and annotation.</title>
        <authorList>
            <consortium name="The Broad Institute Genomics Platform"/>
            <consortium name="The Broad Institute Genome Sequencing Center for Infectious Disease"/>
            <person name="Wu L."/>
            <person name="Ma J."/>
        </authorList>
    </citation>
    <scope>NUCLEOTIDE SEQUENCE [LARGE SCALE GENOMIC DNA]</scope>
    <source>
        <strain evidence="3">CCUG 60742</strain>
    </source>
</reference>
<keyword evidence="1" id="KW-0732">Signal</keyword>
<organism evidence="2 3">
    <name type="scientific">Mucilaginibacter lutimaris</name>
    <dbReference type="NCBI Taxonomy" id="931629"/>
    <lineage>
        <taxon>Bacteria</taxon>
        <taxon>Pseudomonadati</taxon>
        <taxon>Bacteroidota</taxon>
        <taxon>Sphingobacteriia</taxon>
        <taxon>Sphingobacteriales</taxon>
        <taxon>Sphingobacteriaceae</taxon>
        <taxon>Mucilaginibacter</taxon>
    </lineage>
</organism>
<evidence type="ECO:0000256" key="1">
    <source>
        <dbReference type="SAM" id="SignalP"/>
    </source>
</evidence>
<dbReference type="InterPro" id="IPR014867">
    <property type="entry name" value="Spore_coat_CotH_CotH2/3/7"/>
</dbReference>
<accession>A0ABW2ZHJ7</accession>
<evidence type="ECO:0000313" key="3">
    <source>
        <dbReference type="Proteomes" id="UP001597073"/>
    </source>
</evidence>
<dbReference type="EMBL" id="JBHTIA010000008">
    <property type="protein sequence ID" value="MFD0765704.1"/>
    <property type="molecule type" value="Genomic_DNA"/>
</dbReference>
<keyword evidence="2" id="KW-0808">Transferase</keyword>
<protein>
    <submittedName>
        <fullName evidence="2">CotH kinase family protein</fullName>
    </submittedName>
</protein>
<sequence>MVKKNLLFLLLLAAFIGCKKEITLKNPPVVTPPVVEEDNVSFVSVKLEADKNPGIIATDIDCTIKGDEIAATIPQAAKLTKKLVVTFSTQNSTVYKNDTLQVSGKTAVDLRKPVTYTLTSAKGTKRNYKFLVSTFTGIPILYLTTAAPVVSKDNYVTGSVTVDANNRFEQEKTTIPLKIKGRGNSTWSNFPKKPYRLKFDNKAAMLGMPAAKNWVLLANYDDKTLLRNRIALEFARRIGSDFASESRFVEVVMNGVTLGNYLLTSQVEVNENRVNITEMSTSDNAGDALTGGYLLELDQRLDEAHWFRTKKNLPFTIKSPENATPAQIAYISKYMQDTEDALFSPDANDPVNGYAKYINVESFMNWFFVEEVLKNQDARDFSSIFYYKDRNGKLGMGPVWDFDLSSGNIDYSVAKDPNNWYNRDATWMINLFKDVKFRSKIKVRWNQIRNTAVEAIFKDIDDNAEYLKLSQKQNFTTWPILDKYVWPNAVVLGNYDMEVAYAKSFLKTRIAWIDAEIAKY</sequence>
<dbReference type="Gene3D" id="2.60.40.2340">
    <property type="match status" value="1"/>
</dbReference>
<dbReference type="GO" id="GO:0016301">
    <property type="term" value="F:kinase activity"/>
    <property type="evidence" value="ECO:0007669"/>
    <property type="project" value="UniProtKB-KW"/>
</dbReference>
<comment type="caution">
    <text evidence="2">The sequence shown here is derived from an EMBL/GenBank/DDBJ whole genome shotgun (WGS) entry which is preliminary data.</text>
</comment>
<proteinExistence type="predicted"/>
<dbReference type="PROSITE" id="PS51257">
    <property type="entry name" value="PROKAR_LIPOPROTEIN"/>
    <property type="match status" value="1"/>
</dbReference>